<keyword evidence="1" id="KW-0472">Membrane</keyword>
<feature type="transmembrane region" description="Helical" evidence="1">
    <location>
        <begin position="227"/>
        <end position="248"/>
    </location>
</feature>
<keyword evidence="1" id="KW-1133">Transmembrane helix</keyword>
<keyword evidence="3" id="KW-1185">Reference proteome</keyword>
<keyword evidence="1" id="KW-0812">Transmembrane</keyword>
<proteinExistence type="predicted"/>
<name>A0AAD6N011_9EURO</name>
<organism evidence="2 3">
    <name type="scientific">Penicillium malachiteum</name>
    <dbReference type="NCBI Taxonomy" id="1324776"/>
    <lineage>
        <taxon>Eukaryota</taxon>
        <taxon>Fungi</taxon>
        <taxon>Dikarya</taxon>
        <taxon>Ascomycota</taxon>
        <taxon>Pezizomycotina</taxon>
        <taxon>Eurotiomycetes</taxon>
        <taxon>Eurotiomycetidae</taxon>
        <taxon>Eurotiales</taxon>
        <taxon>Aspergillaceae</taxon>
        <taxon>Penicillium</taxon>
    </lineage>
</organism>
<sequence length="294" mass="33179">MVAPLLHAVYHSPTVECICEEATRILLQRIVDDRDDPDVEAMKSLKSQASLRWLTFFLGVLPQLIKLFASRGIPLFQILGAMYLFSWVIFEAIVFATDMKYIEPQITLRPHRRGRPTRVLVSWTAKLAILSSTMIFSLPAWSVYLTFRPLLAGLLESSSLGFFVSYILYPSGLLFFHLPLWSEFLWGADVDDRSPYDNFFVFLGVSSQSLFPLVAMGVPGFDFLKRWEVLVTVVLTLATSIGYGSCMCGAKTGRFGVVALIWKVLCMIPLSIFYFGCLYNPKDTEIPSWTLVLG</sequence>
<evidence type="ECO:0000313" key="2">
    <source>
        <dbReference type="EMBL" id="KAJ5738480.1"/>
    </source>
</evidence>
<feature type="transmembrane region" description="Helical" evidence="1">
    <location>
        <begin position="199"/>
        <end position="221"/>
    </location>
</feature>
<comment type="caution">
    <text evidence="2">The sequence shown here is derived from an EMBL/GenBank/DDBJ whole genome shotgun (WGS) entry which is preliminary data.</text>
</comment>
<protein>
    <submittedName>
        <fullName evidence="2">Uncharacterized protein</fullName>
    </submittedName>
</protein>
<feature type="transmembrane region" description="Helical" evidence="1">
    <location>
        <begin position="255"/>
        <end position="275"/>
    </location>
</feature>
<evidence type="ECO:0000256" key="1">
    <source>
        <dbReference type="SAM" id="Phobius"/>
    </source>
</evidence>
<dbReference type="EMBL" id="JAQJAN010000002">
    <property type="protein sequence ID" value="KAJ5738480.1"/>
    <property type="molecule type" value="Genomic_DNA"/>
</dbReference>
<gene>
    <name evidence="2" type="ORF">N7493_001635</name>
</gene>
<feature type="transmembrane region" description="Helical" evidence="1">
    <location>
        <begin position="119"/>
        <end position="140"/>
    </location>
</feature>
<feature type="transmembrane region" description="Helical" evidence="1">
    <location>
        <begin position="75"/>
        <end position="98"/>
    </location>
</feature>
<dbReference type="AlphaFoldDB" id="A0AAD6N011"/>
<reference evidence="2" key="1">
    <citation type="journal article" date="2023" name="IMA Fungus">
        <title>Comparative genomic study of the Penicillium genus elucidates a diverse pangenome and 15 lateral gene transfer events.</title>
        <authorList>
            <person name="Petersen C."/>
            <person name="Sorensen T."/>
            <person name="Nielsen M.R."/>
            <person name="Sondergaard T.E."/>
            <person name="Sorensen J.L."/>
            <person name="Fitzpatrick D.A."/>
            <person name="Frisvad J.C."/>
            <person name="Nielsen K.L."/>
        </authorList>
    </citation>
    <scope>NUCLEOTIDE SEQUENCE</scope>
    <source>
        <strain evidence="2">IBT 17514</strain>
    </source>
</reference>
<reference evidence="2" key="2">
    <citation type="submission" date="2023-01" db="EMBL/GenBank/DDBJ databases">
        <authorList>
            <person name="Petersen C."/>
        </authorList>
    </citation>
    <scope>NUCLEOTIDE SEQUENCE</scope>
    <source>
        <strain evidence="2">IBT 17514</strain>
    </source>
</reference>
<evidence type="ECO:0000313" key="3">
    <source>
        <dbReference type="Proteomes" id="UP001215712"/>
    </source>
</evidence>
<feature type="transmembrane region" description="Helical" evidence="1">
    <location>
        <begin position="160"/>
        <end position="178"/>
    </location>
</feature>
<accession>A0AAD6N011</accession>
<dbReference type="Proteomes" id="UP001215712">
    <property type="component" value="Unassembled WGS sequence"/>
</dbReference>